<dbReference type="EMBL" id="CAJVPW010045600">
    <property type="protein sequence ID" value="CAG8756131.1"/>
    <property type="molecule type" value="Genomic_DNA"/>
</dbReference>
<protein>
    <submittedName>
        <fullName evidence="1">10794_t:CDS:1</fullName>
    </submittedName>
</protein>
<evidence type="ECO:0000313" key="1">
    <source>
        <dbReference type="EMBL" id="CAG8756131.1"/>
    </source>
</evidence>
<evidence type="ECO:0000313" key="2">
    <source>
        <dbReference type="Proteomes" id="UP000789366"/>
    </source>
</evidence>
<reference evidence="1" key="1">
    <citation type="submission" date="2021-06" db="EMBL/GenBank/DDBJ databases">
        <authorList>
            <person name="Kallberg Y."/>
            <person name="Tangrot J."/>
            <person name="Rosling A."/>
        </authorList>
    </citation>
    <scope>NUCLEOTIDE SEQUENCE</scope>
    <source>
        <strain evidence="1">28 12/20/2015</strain>
    </source>
</reference>
<name>A0ACA9QK55_9GLOM</name>
<organism evidence="1 2">
    <name type="scientific">Cetraspora pellucida</name>
    <dbReference type="NCBI Taxonomy" id="1433469"/>
    <lineage>
        <taxon>Eukaryota</taxon>
        <taxon>Fungi</taxon>
        <taxon>Fungi incertae sedis</taxon>
        <taxon>Mucoromycota</taxon>
        <taxon>Glomeromycotina</taxon>
        <taxon>Glomeromycetes</taxon>
        <taxon>Diversisporales</taxon>
        <taxon>Gigasporaceae</taxon>
        <taxon>Cetraspora</taxon>
    </lineage>
</organism>
<feature type="non-terminal residue" evidence="1">
    <location>
        <position position="1"/>
    </location>
</feature>
<sequence length="72" mass="7802">GCTSRGRGTSNGPESSNGVVSSNKIKLYRADNSNPPNFTSLEPSQNGEDPSIAKLGLVDEQILYLVYWDDKN</sequence>
<accession>A0ACA9QK55</accession>
<dbReference type="Proteomes" id="UP000789366">
    <property type="component" value="Unassembled WGS sequence"/>
</dbReference>
<gene>
    <name evidence="1" type="ORF">SPELUC_LOCUS14813</name>
</gene>
<keyword evidence="2" id="KW-1185">Reference proteome</keyword>
<feature type="non-terminal residue" evidence="1">
    <location>
        <position position="72"/>
    </location>
</feature>
<comment type="caution">
    <text evidence="1">The sequence shown here is derived from an EMBL/GenBank/DDBJ whole genome shotgun (WGS) entry which is preliminary data.</text>
</comment>
<proteinExistence type="predicted"/>